<protein>
    <recommendedName>
        <fullName evidence="1">DUF3444 domain-containing protein</fullName>
    </recommendedName>
</protein>
<dbReference type="PANTHER" id="PTHR47374">
    <property type="entry name" value="ENDOSOME ANTIGEN-LIKE PROTEIN, PUTATIVE (DUF3444)-RELATED"/>
    <property type="match status" value="1"/>
</dbReference>
<sequence>MFANSTEDAGAAPDFSEDAYEIPDPEFYNFNGNKSLEKFEIGQVWALYSDEDGMPKYYGRIKKVDLLPQCKLHVAWLGVCSTSNDIMQWNDKKILVTCGRFQLRKLKPSEYTSTAPFSHKMRKTGIDKEGWDLGQHLDSLNVIFQSMQFCGRVPRSKI</sequence>
<dbReference type="EMBL" id="LNRQ01000001">
    <property type="protein sequence ID" value="KZN08121.1"/>
    <property type="molecule type" value="Genomic_DNA"/>
</dbReference>
<accession>A0A166FSK0</accession>
<comment type="caution">
    <text evidence="2">The sequence shown here is derived from an EMBL/GenBank/DDBJ whole genome shotgun (WGS) entry which is preliminary data.</text>
</comment>
<dbReference type="InterPro" id="IPR024593">
    <property type="entry name" value="DUF3444"/>
</dbReference>
<gene>
    <name evidence="2" type="ORF">DCAR_000790</name>
</gene>
<dbReference type="Gramene" id="KZN08121">
    <property type="protein sequence ID" value="KZN08121"/>
    <property type="gene ID" value="DCAR_000790"/>
</dbReference>
<name>A0A166FSK0_DAUCS</name>
<dbReference type="Pfam" id="PF11926">
    <property type="entry name" value="DUF3444"/>
    <property type="match status" value="1"/>
</dbReference>
<dbReference type="PANTHER" id="PTHR47374:SF6">
    <property type="entry name" value="ENDOSOME ANTIGEN-LIKE PROTEIN, PUTATIVE (DUF3444)-RELATED"/>
    <property type="match status" value="1"/>
</dbReference>
<dbReference type="AlphaFoldDB" id="A0A166FSK0"/>
<evidence type="ECO:0000313" key="2">
    <source>
        <dbReference type="EMBL" id="KZN08121.1"/>
    </source>
</evidence>
<proteinExistence type="predicted"/>
<reference evidence="2" key="1">
    <citation type="journal article" date="2016" name="Nat. Genet.">
        <title>A high-quality carrot genome assembly provides new insights into carotenoid accumulation and asterid genome evolution.</title>
        <authorList>
            <person name="Iorizzo M."/>
            <person name="Ellison S."/>
            <person name="Senalik D."/>
            <person name="Zeng P."/>
            <person name="Satapoomin P."/>
            <person name="Huang J."/>
            <person name="Bowman M."/>
            <person name="Iovene M."/>
            <person name="Sanseverino W."/>
            <person name="Cavagnaro P."/>
            <person name="Yildiz M."/>
            <person name="Macko-Podgorni A."/>
            <person name="Moranska E."/>
            <person name="Grzebelus E."/>
            <person name="Grzebelus D."/>
            <person name="Ashrafi H."/>
            <person name="Zheng Z."/>
            <person name="Cheng S."/>
            <person name="Spooner D."/>
            <person name="Van Deynze A."/>
            <person name="Simon P."/>
        </authorList>
    </citation>
    <scope>NUCLEOTIDE SEQUENCE [LARGE SCALE GENOMIC DNA]</scope>
    <source>
        <tissue evidence="2">Leaf</tissue>
    </source>
</reference>
<feature type="domain" description="DUF3444" evidence="1">
    <location>
        <begin position="18"/>
        <end position="125"/>
    </location>
</feature>
<dbReference type="STRING" id="79200.A0A166FSK0"/>
<organism evidence="2">
    <name type="scientific">Daucus carota subsp. sativus</name>
    <name type="common">Carrot</name>
    <dbReference type="NCBI Taxonomy" id="79200"/>
    <lineage>
        <taxon>Eukaryota</taxon>
        <taxon>Viridiplantae</taxon>
        <taxon>Streptophyta</taxon>
        <taxon>Embryophyta</taxon>
        <taxon>Tracheophyta</taxon>
        <taxon>Spermatophyta</taxon>
        <taxon>Magnoliopsida</taxon>
        <taxon>eudicotyledons</taxon>
        <taxon>Gunneridae</taxon>
        <taxon>Pentapetalae</taxon>
        <taxon>asterids</taxon>
        <taxon>campanulids</taxon>
        <taxon>Apiales</taxon>
        <taxon>Apiaceae</taxon>
        <taxon>Apioideae</taxon>
        <taxon>Scandiceae</taxon>
        <taxon>Daucinae</taxon>
        <taxon>Daucus</taxon>
        <taxon>Daucus sect. Daucus</taxon>
    </lineage>
</organism>
<evidence type="ECO:0000259" key="1">
    <source>
        <dbReference type="Pfam" id="PF11926"/>
    </source>
</evidence>